<dbReference type="GO" id="GO:0005783">
    <property type="term" value="C:endoplasmic reticulum"/>
    <property type="evidence" value="ECO:0007669"/>
    <property type="project" value="UniProtKB-SubCell"/>
</dbReference>
<feature type="repeat" description="TPR" evidence="16">
    <location>
        <begin position="475"/>
        <end position="508"/>
    </location>
</feature>
<accession>A0A482VAM4</accession>
<feature type="transmembrane region" description="Helical" evidence="17">
    <location>
        <begin position="176"/>
        <end position="202"/>
    </location>
</feature>
<evidence type="ECO:0000256" key="5">
    <source>
        <dbReference type="ARBA" id="ARBA00007882"/>
    </source>
</evidence>
<keyword evidence="20" id="KW-1185">Reference proteome</keyword>
<dbReference type="Proteomes" id="UP000292052">
    <property type="component" value="Unassembled WGS sequence"/>
</dbReference>
<dbReference type="InterPro" id="IPR011990">
    <property type="entry name" value="TPR-like_helical_dom_sf"/>
</dbReference>
<evidence type="ECO:0000256" key="14">
    <source>
        <dbReference type="ARBA" id="ARBA00045085"/>
    </source>
</evidence>
<feature type="transmembrane region" description="Helical" evidence="17">
    <location>
        <begin position="7"/>
        <end position="28"/>
    </location>
</feature>
<comment type="catalytic activity">
    <reaction evidence="14">
        <text>a di-trans,poly-cis-dolichyl beta-D-mannosyl phosphate + L-threonyl-[protein] = 3-O-(alpha-D-mannosyl)-L-threonyl-[protein] + a di-trans,poly-cis-dolichyl phosphate + H(+)</text>
        <dbReference type="Rhea" id="RHEA:53396"/>
        <dbReference type="Rhea" id="RHEA-COMP:11060"/>
        <dbReference type="Rhea" id="RHEA-COMP:13547"/>
        <dbReference type="Rhea" id="RHEA-COMP:19498"/>
        <dbReference type="Rhea" id="RHEA-COMP:19501"/>
        <dbReference type="ChEBI" id="CHEBI:15378"/>
        <dbReference type="ChEBI" id="CHEBI:30013"/>
        <dbReference type="ChEBI" id="CHEBI:57683"/>
        <dbReference type="ChEBI" id="CHEBI:58211"/>
        <dbReference type="ChEBI" id="CHEBI:137323"/>
        <dbReference type="EC" id="2.4.1.109"/>
    </reaction>
</comment>
<dbReference type="SMART" id="SM00028">
    <property type="entry name" value="TPR"/>
    <property type="match status" value="7"/>
</dbReference>
<feature type="transmembrane region" description="Helical" evidence="17">
    <location>
        <begin position="310"/>
        <end position="330"/>
    </location>
</feature>
<feature type="transmembrane region" description="Helical" evidence="17">
    <location>
        <begin position="97"/>
        <end position="115"/>
    </location>
</feature>
<evidence type="ECO:0000313" key="19">
    <source>
        <dbReference type="EMBL" id="RZB40253.1"/>
    </source>
</evidence>
<dbReference type="EC" id="2.4.1.109" evidence="6"/>
<evidence type="ECO:0000256" key="8">
    <source>
        <dbReference type="ARBA" id="ARBA00022692"/>
    </source>
</evidence>
<comment type="catalytic activity">
    <reaction evidence="15">
        <text>a di-trans,poly-cis-dolichyl beta-D-mannosyl phosphate + L-seryl-[protein] = 3-O-(alpha-D-mannosyl)-L-seryl-[protein] + a di-trans,poly-cis-dolichyl phosphate + H(+)</text>
        <dbReference type="Rhea" id="RHEA:17377"/>
        <dbReference type="Rhea" id="RHEA-COMP:9863"/>
        <dbReference type="Rhea" id="RHEA-COMP:13546"/>
        <dbReference type="Rhea" id="RHEA-COMP:19498"/>
        <dbReference type="Rhea" id="RHEA-COMP:19501"/>
        <dbReference type="ChEBI" id="CHEBI:15378"/>
        <dbReference type="ChEBI" id="CHEBI:29999"/>
        <dbReference type="ChEBI" id="CHEBI:57683"/>
        <dbReference type="ChEBI" id="CHEBI:58211"/>
        <dbReference type="ChEBI" id="CHEBI:137321"/>
        <dbReference type="EC" id="2.4.1.109"/>
    </reaction>
</comment>
<dbReference type="InterPro" id="IPR052346">
    <property type="entry name" value="O-mannosyl-transferase_TMTC"/>
</dbReference>
<dbReference type="GO" id="GO:0004169">
    <property type="term" value="F:dolichyl-phosphate-mannose-protein mannosyltransferase activity"/>
    <property type="evidence" value="ECO:0007669"/>
    <property type="project" value="UniProtKB-EC"/>
</dbReference>
<evidence type="ECO:0000259" key="18">
    <source>
        <dbReference type="Pfam" id="PF08409"/>
    </source>
</evidence>
<feature type="domain" description="DUF1736" evidence="18">
    <location>
        <begin position="250"/>
        <end position="322"/>
    </location>
</feature>
<dbReference type="Pfam" id="PF00515">
    <property type="entry name" value="TPR_1"/>
    <property type="match status" value="1"/>
</dbReference>
<evidence type="ECO:0000256" key="9">
    <source>
        <dbReference type="ARBA" id="ARBA00022737"/>
    </source>
</evidence>
<evidence type="ECO:0000256" key="16">
    <source>
        <dbReference type="PROSITE-ProRule" id="PRU00339"/>
    </source>
</evidence>
<evidence type="ECO:0000256" key="4">
    <source>
        <dbReference type="ARBA" id="ARBA00004922"/>
    </source>
</evidence>
<sequence length="692" mass="79174">MEKSKKYVTISVAAFICYCNTLWGSFVFDDTEAIVKNKDVMPYIPLKEIFRNDFWGTDISLNSSHKSYRPLTILSYRLNVLYSNNKLDAFQFHATNVILYGVLCLLTIPVFELFLKKKKVEKNVNDTAYLSSLLFTVHPIHTECVAGLVGRADILCSILFFTVILLYDKVLAKKSFLLLTLTVLTVAAAVLCKEIAITALGMCVAYDVFFTKKKKKDWIEVFNTYFILRSIILTITGLAILFYRFKIMNFEGPTFTSIDNPAAYAENVLVRTFSYNYIYFINFLLLLWPQWLCFDWSMGCIPLIESWCDVRLACVFTLWTTAVLAARAVIRRVVETGVLDPRVMAICLMILPFLPASNLFLKVGFVIAERTLLLSSAGFCLLVAIGFKKIESCIPNHKSALLALFYTTCVIFTIRSIQRNSSWLMEEKLFASALDVCPLNAKVHYNIAKIAGDKNNKLLALYEYKKAIELNPNYEQAMNNLANLLREDKNFEEAEVLLRKALNVRPNFAAAWMNLGIVLTNLNQTEEAEHCYKTAIRYRNKYPDCYYNLGNLYLDLKRNEEALEAWEMAVLYRPTHVAAWSNTLVLLDSMRQYDRVLELGRTALAHNPKSPALHFSIANTLGKIQRFEEAEGHFLEAINLNPLNALYYSNLGVLYHRWGRPDKAREMYVKALHIDPGMKTTESNLQKLNAQD</sequence>
<reference evidence="19 20" key="1">
    <citation type="submission" date="2017-03" db="EMBL/GenBank/DDBJ databases">
        <title>Genome of the blue death feigning beetle - Asbolus verrucosus.</title>
        <authorList>
            <person name="Rider S.D."/>
        </authorList>
    </citation>
    <scope>NUCLEOTIDE SEQUENCE [LARGE SCALE GENOMIC DNA]</scope>
    <source>
        <strain evidence="19">Butters</strain>
        <tissue evidence="19">Head and leg muscle</tissue>
    </source>
</reference>
<dbReference type="Gene3D" id="1.25.40.10">
    <property type="entry name" value="Tetratricopeptide repeat domain"/>
    <property type="match status" value="3"/>
</dbReference>
<organism evidence="19 20">
    <name type="scientific">Asbolus verrucosus</name>
    <name type="common">Desert ironclad beetle</name>
    <dbReference type="NCBI Taxonomy" id="1661398"/>
    <lineage>
        <taxon>Eukaryota</taxon>
        <taxon>Metazoa</taxon>
        <taxon>Ecdysozoa</taxon>
        <taxon>Arthropoda</taxon>
        <taxon>Hexapoda</taxon>
        <taxon>Insecta</taxon>
        <taxon>Pterygota</taxon>
        <taxon>Neoptera</taxon>
        <taxon>Endopterygota</taxon>
        <taxon>Coleoptera</taxon>
        <taxon>Polyphaga</taxon>
        <taxon>Cucujiformia</taxon>
        <taxon>Tenebrionidae</taxon>
        <taxon>Pimeliinae</taxon>
        <taxon>Asbolus</taxon>
    </lineage>
</organism>
<feature type="transmembrane region" description="Helical" evidence="17">
    <location>
        <begin position="399"/>
        <end position="417"/>
    </location>
</feature>
<keyword evidence="9" id="KW-0677">Repeat</keyword>
<evidence type="ECO:0000256" key="17">
    <source>
        <dbReference type="SAM" id="Phobius"/>
    </source>
</evidence>
<feature type="transmembrane region" description="Helical" evidence="17">
    <location>
        <begin position="342"/>
        <end position="361"/>
    </location>
</feature>
<feature type="transmembrane region" description="Helical" evidence="17">
    <location>
        <begin position="277"/>
        <end position="304"/>
    </location>
</feature>
<evidence type="ECO:0000256" key="3">
    <source>
        <dbReference type="ARBA" id="ARBA00004240"/>
    </source>
</evidence>
<name>A0A482VAM4_ASBVE</name>
<feature type="transmembrane region" description="Helical" evidence="17">
    <location>
        <begin position="367"/>
        <end position="387"/>
    </location>
</feature>
<keyword evidence="10 16" id="KW-0802">TPR repeat</keyword>
<comment type="caution">
    <text evidence="19">The sequence shown here is derived from an EMBL/GenBank/DDBJ whole genome shotgun (WGS) entry which is preliminary data.</text>
</comment>
<feature type="repeat" description="TPR" evidence="16">
    <location>
        <begin position="509"/>
        <end position="542"/>
    </location>
</feature>
<dbReference type="Pfam" id="PF13414">
    <property type="entry name" value="TPR_11"/>
    <property type="match status" value="1"/>
</dbReference>
<evidence type="ECO:0000256" key="12">
    <source>
        <dbReference type="ARBA" id="ARBA00022989"/>
    </source>
</evidence>
<comment type="similarity">
    <text evidence="5">Belongs to the TMTC family.</text>
</comment>
<dbReference type="InterPro" id="IPR013618">
    <property type="entry name" value="TMTC_DUF1736"/>
</dbReference>
<keyword evidence="8 17" id="KW-0812">Transmembrane</keyword>
<comment type="function">
    <text evidence="1">Transfers mannosyl residues to the hydroxyl group of serine or threonine residues.</text>
</comment>
<dbReference type="Pfam" id="PF08409">
    <property type="entry name" value="TMTC_DUF1736"/>
    <property type="match status" value="1"/>
</dbReference>
<feature type="repeat" description="TPR" evidence="16">
    <location>
        <begin position="645"/>
        <end position="678"/>
    </location>
</feature>
<evidence type="ECO:0000256" key="10">
    <source>
        <dbReference type="ARBA" id="ARBA00022803"/>
    </source>
</evidence>
<dbReference type="AlphaFoldDB" id="A0A482VAM4"/>
<evidence type="ECO:0000256" key="15">
    <source>
        <dbReference type="ARBA" id="ARBA00045102"/>
    </source>
</evidence>
<comment type="subcellular location">
    <subcellularLocation>
        <location evidence="3">Endoplasmic reticulum</location>
    </subcellularLocation>
    <subcellularLocation>
        <location evidence="2">Membrane</location>
        <topology evidence="2">Multi-pass membrane protein</topology>
    </subcellularLocation>
</comment>
<dbReference type="GO" id="GO:0030968">
    <property type="term" value="P:endoplasmic reticulum unfolded protein response"/>
    <property type="evidence" value="ECO:0007669"/>
    <property type="project" value="TreeGrafter"/>
</dbReference>
<evidence type="ECO:0000256" key="2">
    <source>
        <dbReference type="ARBA" id="ARBA00004141"/>
    </source>
</evidence>
<evidence type="ECO:0000256" key="13">
    <source>
        <dbReference type="ARBA" id="ARBA00023136"/>
    </source>
</evidence>
<dbReference type="PANTHER" id="PTHR44227">
    <property type="match status" value="1"/>
</dbReference>
<keyword evidence="11" id="KW-0256">Endoplasmic reticulum</keyword>
<keyword evidence="12 17" id="KW-1133">Transmembrane helix</keyword>
<dbReference type="STRING" id="1661398.A0A482VAM4"/>
<dbReference type="EMBL" id="QDEB01120719">
    <property type="protein sequence ID" value="RZB40253.1"/>
    <property type="molecule type" value="Genomic_DNA"/>
</dbReference>
<proteinExistence type="inferred from homology"/>
<dbReference type="UniPathway" id="UPA00378"/>
<protein>
    <recommendedName>
        <fullName evidence="6">dolichyl-phosphate-mannose--protein mannosyltransferase</fullName>
        <ecNumber evidence="6">2.4.1.109</ecNumber>
    </recommendedName>
</protein>
<keyword evidence="13 17" id="KW-0472">Membrane</keyword>
<evidence type="ECO:0000313" key="20">
    <source>
        <dbReference type="Proteomes" id="UP000292052"/>
    </source>
</evidence>
<feature type="transmembrane region" description="Helical" evidence="17">
    <location>
        <begin position="222"/>
        <end position="243"/>
    </location>
</feature>
<feature type="repeat" description="TPR" evidence="16">
    <location>
        <begin position="441"/>
        <end position="474"/>
    </location>
</feature>
<dbReference type="Pfam" id="PF13431">
    <property type="entry name" value="TPR_17"/>
    <property type="match status" value="1"/>
</dbReference>
<evidence type="ECO:0000256" key="6">
    <source>
        <dbReference type="ARBA" id="ARBA00012839"/>
    </source>
</evidence>
<dbReference type="PROSITE" id="PS50005">
    <property type="entry name" value="TPR"/>
    <property type="match status" value="6"/>
</dbReference>
<dbReference type="GO" id="GO:0016020">
    <property type="term" value="C:membrane"/>
    <property type="evidence" value="ECO:0007669"/>
    <property type="project" value="UniProtKB-SubCell"/>
</dbReference>
<feature type="repeat" description="TPR" evidence="16">
    <location>
        <begin position="611"/>
        <end position="644"/>
    </location>
</feature>
<evidence type="ECO:0000256" key="1">
    <source>
        <dbReference type="ARBA" id="ARBA00003582"/>
    </source>
</evidence>
<dbReference type="InterPro" id="IPR019734">
    <property type="entry name" value="TPR_rpt"/>
</dbReference>
<dbReference type="OrthoDB" id="19588at2759"/>
<feature type="repeat" description="TPR" evidence="16">
    <location>
        <begin position="543"/>
        <end position="576"/>
    </location>
</feature>
<keyword evidence="7" id="KW-0808">Transferase</keyword>
<evidence type="ECO:0000256" key="11">
    <source>
        <dbReference type="ARBA" id="ARBA00022824"/>
    </source>
</evidence>
<dbReference type="PANTHER" id="PTHR44227:SF3">
    <property type="entry name" value="PROTEIN O-MANNOSYL-TRANSFERASE TMTC4"/>
    <property type="match status" value="1"/>
</dbReference>
<dbReference type="SUPFAM" id="SSF48452">
    <property type="entry name" value="TPR-like"/>
    <property type="match status" value="1"/>
</dbReference>
<comment type="pathway">
    <text evidence="4">Protein modification; protein glycosylation.</text>
</comment>
<evidence type="ECO:0000256" key="7">
    <source>
        <dbReference type="ARBA" id="ARBA00022679"/>
    </source>
</evidence>
<gene>
    <name evidence="19" type="ORF">BDFB_006070</name>
</gene>